<accession>A0A0F6R135</accession>
<dbReference type="STRING" id="35755.UL82_09725"/>
<dbReference type="PANTHER" id="PTHR30204:SF98">
    <property type="entry name" value="HTH-TYPE TRANSCRIPTIONAL REGULATOR ADHR"/>
    <property type="match status" value="1"/>
</dbReference>
<organism evidence="3 4">
    <name type="scientific">Corynebacterium kutscheri</name>
    <dbReference type="NCBI Taxonomy" id="35755"/>
    <lineage>
        <taxon>Bacteria</taxon>
        <taxon>Bacillati</taxon>
        <taxon>Actinomycetota</taxon>
        <taxon>Actinomycetes</taxon>
        <taxon>Mycobacteriales</taxon>
        <taxon>Corynebacteriaceae</taxon>
        <taxon>Corynebacterium</taxon>
    </lineage>
</organism>
<reference evidence="3 4" key="1">
    <citation type="journal article" date="2015" name="Genome Announc.">
        <title>Complete Genome Sequence of Corynebacterium kutscheri DSM 20755, a Corynebacterial Type Strain with Remarkably Low G+C Content of Chromosomal DNA.</title>
        <authorList>
            <person name="Ruckert C."/>
            <person name="Albersmeier A."/>
            <person name="Winkler A."/>
            <person name="Tauch A."/>
        </authorList>
    </citation>
    <scope>NUCLEOTIDE SEQUENCE [LARGE SCALE GENOMIC DNA]</scope>
    <source>
        <strain evidence="3 4">DSM 20755</strain>
    </source>
</reference>
<proteinExistence type="predicted"/>
<dbReference type="Proteomes" id="UP000033457">
    <property type="component" value="Chromosome"/>
</dbReference>
<evidence type="ECO:0000259" key="2">
    <source>
        <dbReference type="PROSITE" id="PS50937"/>
    </source>
</evidence>
<dbReference type="InterPro" id="IPR000551">
    <property type="entry name" value="MerR-type_HTH_dom"/>
</dbReference>
<dbReference type="KEGG" id="cku:UL82_09725"/>
<dbReference type="GO" id="GO:0003700">
    <property type="term" value="F:DNA-binding transcription factor activity"/>
    <property type="evidence" value="ECO:0007669"/>
    <property type="project" value="InterPro"/>
</dbReference>
<dbReference type="HOGENOM" id="CLU_060077_8_0_11"/>
<dbReference type="InterPro" id="IPR047057">
    <property type="entry name" value="MerR_fam"/>
</dbReference>
<name>A0A0F6R135_9CORY</name>
<keyword evidence="1" id="KW-0238">DNA-binding</keyword>
<dbReference type="PANTHER" id="PTHR30204">
    <property type="entry name" value="REDOX-CYCLING DRUG-SENSING TRANSCRIPTIONAL ACTIVATOR SOXR"/>
    <property type="match status" value="1"/>
</dbReference>
<dbReference type="EMBL" id="CP011312">
    <property type="protein sequence ID" value="AKE42082.1"/>
    <property type="molecule type" value="Genomic_DNA"/>
</dbReference>
<evidence type="ECO:0000256" key="1">
    <source>
        <dbReference type="ARBA" id="ARBA00023125"/>
    </source>
</evidence>
<dbReference type="CDD" id="cd01109">
    <property type="entry name" value="HTH_YyaN"/>
    <property type="match status" value="1"/>
</dbReference>
<dbReference type="Gene3D" id="1.10.1660.10">
    <property type="match status" value="1"/>
</dbReference>
<dbReference type="InterPro" id="IPR009061">
    <property type="entry name" value="DNA-bd_dom_put_sf"/>
</dbReference>
<dbReference type="Pfam" id="PF13411">
    <property type="entry name" value="MerR_1"/>
    <property type="match status" value="1"/>
</dbReference>
<feature type="domain" description="HTH merR-type" evidence="2">
    <location>
        <begin position="3"/>
        <end position="72"/>
    </location>
</feature>
<dbReference type="AlphaFoldDB" id="A0A0F6R135"/>
<keyword evidence="4" id="KW-1185">Reference proteome</keyword>
<evidence type="ECO:0000313" key="4">
    <source>
        <dbReference type="Proteomes" id="UP000033457"/>
    </source>
</evidence>
<protein>
    <submittedName>
        <fullName evidence="3">Putative transcriptional regulator</fullName>
    </submittedName>
</protein>
<dbReference type="SUPFAM" id="SSF46955">
    <property type="entry name" value="Putative DNA-binding domain"/>
    <property type="match status" value="1"/>
</dbReference>
<dbReference type="PROSITE" id="PS50937">
    <property type="entry name" value="HTH_MERR_2"/>
    <property type="match status" value="1"/>
</dbReference>
<dbReference type="GO" id="GO:0003677">
    <property type="term" value="F:DNA binding"/>
    <property type="evidence" value="ECO:0007669"/>
    <property type="project" value="UniProtKB-KW"/>
</dbReference>
<gene>
    <name evidence="3" type="ORF">UL82_09725</name>
</gene>
<evidence type="ECO:0000313" key="3">
    <source>
        <dbReference type="EMBL" id="AKE42082.1"/>
    </source>
</evidence>
<sequence>MGVYSTKEAAEASGIAIETVRYYCKIGLVPRVLRDENNYRVFDEHDIAWLQGLRCLRECGMGIKHMREYMNLCLAGEESIPQRETILANQRIIVEQKIEVLREMLGYIDSKMEFYAGIKSGEINYQSSLLAPVETQETHLHSS</sequence>
<dbReference type="SMART" id="SM00422">
    <property type="entry name" value="HTH_MERR"/>
    <property type="match status" value="1"/>
</dbReference>